<feature type="domain" description="Oxidoreductase molybdopterin-binding" evidence="2">
    <location>
        <begin position="266"/>
        <end position="406"/>
    </location>
</feature>
<comment type="caution">
    <text evidence="3">The sequence shown here is derived from an EMBL/GenBank/DDBJ whole genome shotgun (WGS) entry which is preliminary data.</text>
</comment>
<dbReference type="GO" id="GO:0006790">
    <property type="term" value="P:sulfur compound metabolic process"/>
    <property type="evidence" value="ECO:0007669"/>
    <property type="project" value="TreeGrafter"/>
</dbReference>
<keyword evidence="4" id="KW-1185">Reference proteome</keyword>
<evidence type="ECO:0000313" key="4">
    <source>
        <dbReference type="Proteomes" id="UP000278327"/>
    </source>
</evidence>
<protein>
    <submittedName>
        <fullName evidence="3">Molybdopterin-binding protein</fullName>
    </submittedName>
</protein>
<dbReference type="GO" id="GO:0008482">
    <property type="term" value="F:sulfite oxidase activity"/>
    <property type="evidence" value="ECO:0007669"/>
    <property type="project" value="TreeGrafter"/>
</dbReference>
<accession>A0A3N0AZS7</accession>
<name>A0A3N0AZS7_9ACTN</name>
<dbReference type="Gene3D" id="2.60.40.650">
    <property type="match status" value="1"/>
</dbReference>
<feature type="chain" id="PRO_5039652469" evidence="1">
    <location>
        <begin position="31"/>
        <end position="538"/>
    </location>
</feature>
<dbReference type="PROSITE" id="PS51257">
    <property type="entry name" value="PROKAR_LIPOPROTEIN"/>
    <property type="match status" value="1"/>
</dbReference>
<dbReference type="RefSeq" id="WP_117284492.1">
    <property type="nucleotide sequence ID" value="NZ_JAMTCE010000001.1"/>
</dbReference>
<dbReference type="InterPro" id="IPR000572">
    <property type="entry name" value="OxRdtase_Mopterin-bd_dom"/>
</dbReference>
<dbReference type="EMBL" id="QICA01000001">
    <property type="protein sequence ID" value="RNL40100.1"/>
    <property type="molecule type" value="Genomic_DNA"/>
</dbReference>
<organism evidence="3 4">
    <name type="scientific">Adlercreutzia equolifaciens subsp. celatus DSM 18785</name>
    <dbReference type="NCBI Taxonomy" id="1121021"/>
    <lineage>
        <taxon>Bacteria</taxon>
        <taxon>Bacillati</taxon>
        <taxon>Actinomycetota</taxon>
        <taxon>Coriobacteriia</taxon>
        <taxon>Eggerthellales</taxon>
        <taxon>Eggerthellaceae</taxon>
        <taxon>Adlercreutzia</taxon>
    </lineage>
</organism>
<dbReference type="PANTHER" id="PTHR19372">
    <property type="entry name" value="SULFITE REDUCTASE"/>
    <property type="match status" value="1"/>
</dbReference>
<dbReference type="InterPro" id="IPR036374">
    <property type="entry name" value="OxRdtase_Mopterin-bd_sf"/>
</dbReference>
<dbReference type="PANTHER" id="PTHR19372:SF7">
    <property type="entry name" value="SULFITE OXIDASE, MITOCHONDRIAL"/>
    <property type="match status" value="1"/>
</dbReference>
<proteinExistence type="predicted"/>
<dbReference type="GO" id="GO:0043546">
    <property type="term" value="F:molybdopterin cofactor binding"/>
    <property type="evidence" value="ECO:0007669"/>
    <property type="project" value="TreeGrafter"/>
</dbReference>
<dbReference type="Gene3D" id="3.90.420.10">
    <property type="entry name" value="Oxidoreductase, molybdopterin-binding domain"/>
    <property type="match status" value="1"/>
</dbReference>
<dbReference type="InterPro" id="IPR014756">
    <property type="entry name" value="Ig_E-set"/>
</dbReference>
<gene>
    <name evidence="3" type="ORF">DMP10_00630</name>
</gene>
<dbReference type="InterPro" id="IPR036280">
    <property type="entry name" value="Multihaem_cyt_sf"/>
</dbReference>
<feature type="signal peptide" evidence="1">
    <location>
        <begin position="1"/>
        <end position="30"/>
    </location>
</feature>
<dbReference type="SUPFAM" id="SSF56524">
    <property type="entry name" value="Oxidoreductase molybdopterin-binding domain"/>
    <property type="match status" value="1"/>
</dbReference>
<evidence type="ECO:0000259" key="2">
    <source>
        <dbReference type="Pfam" id="PF00174"/>
    </source>
</evidence>
<dbReference type="SUPFAM" id="SSF48695">
    <property type="entry name" value="Multiheme cytochromes"/>
    <property type="match status" value="1"/>
</dbReference>
<dbReference type="AlphaFoldDB" id="A0A3N0AZS7"/>
<dbReference type="Pfam" id="PF00174">
    <property type="entry name" value="Oxidored_molyb"/>
    <property type="match status" value="1"/>
</dbReference>
<evidence type="ECO:0000256" key="1">
    <source>
        <dbReference type="SAM" id="SignalP"/>
    </source>
</evidence>
<keyword evidence="1" id="KW-0732">Signal</keyword>
<reference evidence="3 4" key="1">
    <citation type="journal article" date="2019" name="Microbiol. Resour. Announc.">
        <title>Draft Genome Sequences of Type Strains of Gordonibacter faecihominis, Paraeggerthella hongkongensis, Parvibacter caecicola,Slackia equolifaciens, Slackia faecicanis, and Slackia isoflavoniconvertens.</title>
        <authorList>
            <person name="Danylec N."/>
            <person name="Stoll D.A."/>
            <person name="Dotsch A."/>
            <person name="Huch M."/>
        </authorList>
    </citation>
    <scope>NUCLEOTIDE SEQUENCE [LARGE SCALE GENOMIC DNA]</scope>
    <source>
        <strain evidence="3 4">DSM 18785</strain>
    </source>
</reference>
<dbReference type="GO" id="GO:0020037">
    <property type="term" value="F:heme binding"/>
    <property type="evidence" value="ECO:0007669"/>
    <property type="project" value="TreeGrafter"/>
</dbReference>
<dbReference type="Proteomes" id="UP000278327">
    <property type="component" value="Unassembled WGS sequence"/>
</dbReference>
<sequence>MRGKRRVALATCACATCAVMLLAACSPQLASTGAQEEGNADDGKVYVDGKIGSKIGYESDGRLIDHIDQLPQIYSHAEEEERNAELNQPSTYTDRNGFEIQPVPADPKGYNMTWLDGEQRGCLSCHETLEDAQMNQPTYHRLIIMGYPVEQGVQNCLMCHDTWQPNANKLKDNIHQTHMNNELFDDMGGNCMSCHHINDDGDFVLWDVAKYDLYKGYNLVDAEESGATLSYDQDTITPLENQFYKTIKSEPSEWTNDDTNIDPSVYENWTISIEGDVANPITMTLPELKEKFGTKTAVLKNHCNVNGTGQGTIYQAEVTGIPLKDVIEFCQPTDGANGYTPKGYDGFGNLMPMEYLDENALIVLEVNGETLRPSQGYPAAIWVGGGAAGAEFPKYVSSITISTEDDADKLWTHPRHGTNVKPSVTPDPKVVFYPNAGVLNYPTNVVLNDQVGKEITFEGYADAYTEPITRVEYSLDGGKTWLTMETSNTDVDRWVYWRMNFTPQEAGSYHLKIRAFSQAADGTEHAPTYTTDYQFTVR</sequence>
<dbReference type="Gene3D" id="1.10.1130.10">
    <property type="entry name" value="Flavocytochrome C3, Chain A"/>
    <property type="match status" value="1"/>
</dbReference>
<dbReference type="SUPFAM" id="SSF81296">
    <property type="entry name" value="E set domains"/>
    <property type="match status" value="1"/>
</dbReference>
<evidence type="ECO:0000313" key="3">
    <source>
        <dbReference type="EMBL" id="RNL40100.1"/>
    </source>
</evidence>